<dbReference type="Gene3D" id="3.10.620.30">
    <property type="match status" value="1"/>
</dbReference>
<accession>A0ABY0CRL2</accession>
<evidence type="ECO:0000256" key="1">
    <source>
        <dbReference type="SAM" id="SignalP"/>
    </source>
</evidence>
<dbReference type="Pfam" id="PF01841">
    <property type="entry name" value="Transglut_core"/>
    <property type="match status" value="1"/>
</dbReference>
<feature type="domain" description="DUF3857" evidence="3">
    <location>
        <begin position="658"/>
        <end position="828"/>
    </location>
</feature>
<feature type="chain" id="PRO_5045305514" evidence="1">
    <location>
        <begin position="26"/>
        <end position="1239"/>
    </location>
</feature>
<gene>
    <name evidence="4" type="ORF">EA187_13145</name>
</gene>
<evidence type="ECO:0000313" key="5">
    <source>
        <dbReference type="Proteomes" id="UP000282926"/>
    </source>
</evidence>
<dbReference type="Pfam" id="PF12969">
    <property type="entry name" value="DUF3857"/>
    <property type="match status" value="1"/>
</dbReference>
<dbReference type="InterPro" id="IPR011990">
    <property type="entry name" value="TPR-like_helical_dom_sf"/>
</dbReference>
<dbReference type="Gene3D" id="2.60.120.1130">
    <property type="match status" value="1"/>
</dbReference>
<proteinExistence type="predicted"/>
<dbReference type="InterPro" id="IPR024618">
    <property type="entry name" value="DUF3857"/>
</dbReference>
<dbReference type="SUPFAM" id="SSF48452">
    <property type="entry name" value="TPR-like"/>
    <property type="match status" value="1"/>
</dbReference>
<keyword evidence="1" id="KW-0732">Signal</keyword>
<name>A0ABY0CRL2_9DELT</name>
<organism evidence="4 5">
    <name type="scientific">Lujinxingia sediminis</name>
    <dbReference type="NCBI Taxonomy" id="2480984"/>
    <lineage>
        <taxon>Bacteria</taxon>
        <taxon>Deltaproteobacteria</taxon>
        <taxon>Bradymonadales</taxon>
        <taxon>Lujinxingiaceae</taxon>
        <taxon>Lujinxingia</taxon>
    </lineage>
</organism>
<dbReference type="Gene3D" id="1.25.40.10">
    <property type="entry name" value="Tetratricopeptide repeat domain"/>
    <property type="match status" value="1"/>
</dbReference>
<sequence length="1239" mass="137493">MRVGTRVGAVVSGALVCLWGATAWAQSEVTSGDAQELARLVDALEEARFEGEALGLANRLEEARGMVVPEVYQAELERASGAASRWPVVAFAVQRELARARMEQGDEQGELLASEAGCLTRWSLVGPLENPSMEGFYKEIGPQHELSGPYEGRFGEVDWRELAPADYFCAFSLGSFVTPSTSAVVFLASRVHLNEALRGELLVGAAGAYRVWIDGREVGGDDGERGAGLDVQSWPVRLSPGDHEVVVKLASTGQGSLAWSARLLDAGGQPLAEVEHRAEAPRVALGPMRASAPEARAGALYAVREATASRRASPLAKIRAAAAWQRLQPADSAAPWRDVARGVIAELKGGASSAAQEAEVLLEAAPLFEERWRQVSLLERARELAPANDALWERVSLALAAAYGEGSARAEWQRQRTLLEEVVKARPGSLKALLTLAKLYEDRELDGQALGLLESWQGPQEGDREEVVAWARAMIDVQQATGDLRRSRELRERVLSQTQFSGAYRWDMMKEALAEGELDQALTIARERWTTNPWSSAWGLQVARALQASGELEQAGEVLETLIARNPGESSLWERKAELRLLQEDRAGVVEAMEQALSLRPQDSALRARAELMRPPGANFYDAWIEEDVRALADAHPPGPHDYDILIDQAVVEVGPTGLARRFVQQVERVIDARGIQSARQLGVSFQSGDERVEVLGVRVHKADGTLSEDYDAWRSGQARKQSTTYNDREQINLRASNVEVGDLVEYRYVVHQVANENFRGDYFGAVRYVQHGRPAALVRYALLYPESWELYFRPPALAHEVRDGVTPAGEAVEGMKSRSFELREVPRVYTEHDQPGYTEIYDYIMVSNKADYDAIGRWWWGLIEEQLVVDDAIREEVRRLTSGLGNDEEKVEAIYDYVARNTRYLHVGLGIHGWKPYRTSAVMQNRYGDCKDKAALLKVMLEEAGVEAEMVLVRTRRLGEVDGSVASMHVFNHAVTYVPGLDVFLDATAEYNGAFELTSMDQGAQALIVEDGGQTRWVAMPIDAPETNRLAQRLEIDLRGERPVLRGEVEAVGSRAVRYRQLLEDPQRRDEAFERELARRYPGVRLTRAEYEGIETLGAPAKVRFEAELGDVVRGEGEGYLYPLASPEDALGAYAAEGTRRQDRMFRVPFAESTQMRYVLGQGRRVERVPEEVEVRSKFGDLRVSYSTAGEDLVVEVDFSVKVQRVPVEEYEAFRAFVGELHTALNQTIRLVGEGGVR</sequence>
<dbReference type="Pfam" id="PF14559">
    <property type="entry name" value="TPR_19"/>
    <property type="match status" value="1"/>
</dbReference>
<reference evidence="4 5" key="1">
    <citation type="submission" date="2019-01" db="EMBL/GenBank/DDBJ databases">
        <title>Lujinxingia litoralis gen. nov., sp. nov. and Lujinxingia sediminis gen. nov., sp. nov., new members in the order Bradymonadales, isolated from coastal sediment.</title>
        <authorList>
            <person name="Li C.-M."/>
        </authorList>
    </citation>
    <scope>NUCLEOTIDE SEQUENCE [LARGE SCALE GENOMIC DNA]</scope>
    <source>
        <strain evidence="4 5">SEH01</strain>
    </source>
</reference>
<dbReference type="EMBL" id="SADD01000007">
    <property type="protein sequence ID" value="RVU43153.1"/>
    <property type="molecule type" value="Genomic_DNA"/>
</dbReference>
<feature type="signal peptide" evidence="1">
    <location>
        <begin position="1"/>
        <end position="25"/>
    </location>
</feature>
<evidence type="ECO:0000259" key="3">
    <source>
        <dbReference type="Pfam" id="PF12969"/>
    </source>
</evidence>
<dbReference type="InterPro" id="IPR038765">
    <property type="entry name" value="Papain-like_cys_pep_sf"/>
</dbReference>
<dbReference type="SUPFAM" id="SSF54001">
    <property type="entry name" value="Cysteine proteinases"/>
    <property type="match status" value="1"/>
</dbReference>
<evidence type="ECO:0000313" key="4">
    <source>
        <dbReference type="EMBL" id="RVU43153.1"/>
    </source>
</evidence>
<dbReference type="Proteomes" id="UP000282926">
    <property type="component" value="Unassembled WGS sequence"/>
</dbReference>
<dbReference type="InterPro" id="IPR002931">
    <property type="entry name" value="Transglutaminase-like"/>
</dbReference>
<comment type="caution">
    <text evidence="4">The sequence shown here is derived from an EMBL/GenBank/DDBJ whole genome shotgun (WGS) entry which is preliminary data.</text>
</comment>
<dbReference type="RefSeq" id="WP_127780552.1">
    <property type="nucleotide sequence ID" value="NZ_SADD01000007.1"/>
</dbReference>
<protein>
    <submittedName>
        <fullName evidence="4">DUF3857 domain-containing protein</fullName>
    </submittedName>
</protein>
<dbReference type="Gene3D" id="2.60.40.3140">
    <property type="match status" value="1"/>
</dbReference>
<evidence type="ECO:0000259" key="2">
    <source>
        <dbReference type="Pfam" id="PF01841"/>
    </source>
</evidence>
<keyword evidence="5" id="KW-1185">Reference proteome</keyword>
<feature type="domain" description="Transglutaminase-like" evidence="2">
    <location>
        <begin position="878"/>
        <end position="975"/>
    </location>
</feature>